<evidence type="ECO:0000256" key="12">
    <source>
        <dbReference type="SAM" id="Phobius"/>
    </source>
</evidence>
<dbReference type="AlphaFoldDB" id="A0A1N6TVP0"/>
<dbReference type="GO" id="GO:0055085">
    <property type="term" value="P:transmembrane transport"/>
    <property type="evidence" value="ECO:0007669"/>
    <property type="project" value="InterPro"/>
</dbReference>
<dbReference type="InterPro" id="IPR005495">
    <property type="entry name" value="LptG/LptF_permease"/>
</dbReference>
<evidence type="ECO:0000256" key="9">
    <source>
        <dbReference type="ARBA" id="ARBA00022989"/>
    </source>
</evidence>
<evidence type="ECO:0000313" key="13">
    <source>
        <dbReference type="EMBL" id="SIQ57435.1"/>
    </source>
</evidence>
<comment type="similarity">
    <text evidence="3">Belongs to the LptF/LptG family.</text>
</comment>
<feature type="transmembrane region" description="Helical" evidence="12">
    <location>
        <begin position="12"/>
        <end position="32"/>
    </location>
</feature>
<dbReference type="PANTHER" id="PTHR33529">
    <property type="entry name" value="SLR0882 PROTEIN-RELATED"/>
    <property type="match status" value="1"/>
</dbReference>
<dbReference type="GO" id="GO:0015920">
    <property type="term" value="P:lipopolysaccharide transport"/>
    <property type="evidence" value="ECO:0007669"/>
    <property type="project" value="TreeGrafter"/>
</dbReference>
<evidence type="ECO:0000256" key="10">
    <source>
        <dbReference type="ARBA" id="ARBA00023136"/>
    </source>
</evidence>
<dbReference type="NCBIfam" id="TIGR04407">
    <property type="entry name" value="LptF_YjgP"/>
    <property type="match status" value="1"/>
</dbReference>
<dbReference type="Pfam" id="PF03739">
    <property type="entry name" value="LptF_LptG"/>
    <property type="match status" value="1"/>
</dbReference>
<dbReference type="STRING" id="49186.SAMN05421647_10655"/>
<evidence type="ECO:0000313" key="14">
    <source>
        <dbReference type="Proteomes" id="UP000186895"/>
    </source>
</evidence>
<comment type="subcellular location">
    <subcellularLocation>
        <location evidence="2">Cell inner membrane</location>
        <topology evidence="2">Multi-pass membrane protein</topology>
    </subcellularLocation>
</comment>
<evidence type="ECO:0000256" key="7">
    <source>
        <dbReference type="ARBA" id="ARBA00022519"/>
    </source>
</evidence>
<dbReference type="InterPro" id="IPR030922">
    <property type="entry name" value="LptF"/>
</dbReference>
<feature type="transmembrane region" description="Helical" evidence="12">
    <location>
        <begin position="329"/>
        <end position="348"/>
    </location>
</feature>
<sequence>MIIFRYLAREVLVSTTAVTAVLLLIISSARLIKYLAEAATGKLDASFVFLVMFWRIPGFLELLLPLGLFLGILLALGRLYLDSEMVVLRACGISQRRLVLYTLGPASLVAGLVALLSLWIAPMGAAKTEAILQVQESRSELEMLTPGRFLSQTRGRQVTYAESYDAEADELRDVFIAQRDENGQPVVLMASRAQRQDIANYDGRFLVLEDGYRYDGEPGLSDYSRTGYDRYGIRLPEAELVTEITELDALSTPTLMQAEDPSHQARLHWRLSLPVLAFIVTLIAVPMSKTNPRQGRFAKLIPSIVVYLLYLSLLTSTRSAVEEGEQSVWLLWVIHGGFLLFAANLILAEHFWMRVRNRLPSLPRLRRKEA</sequence>
<keyword evidence="8 12" id="KW-0812">Transmembrane</keyword>
<keyword evidence="9 12" id="KW-1133">Transmembrane helix</keyword>
<protein>
    <recommendedName>
        <fullName evidence="4">Lipopolysaccharide export system permease protein LptF</fullName>
    </recommendedName>
</protein>
<evidence type="ECO:0000256" key="5">
    <source>
        <dbReference type="ARBA" id="ARBA00022448"/>
    </source>
</evidence>
<keyword evidence="6" id="KW-1003">Cell membrane</keyword>
<comment type="subunit">
    <text evidence="11">Component of the lipopolysaccharide transport and assembly complex. The LptBFG transporter is composed of two ATP-binding proteins (LptB) and two transmembrane proteins (LptF and LptG).</text>
</comment>
<feature type="transmembrane region" description="Helical" evidence="12">
    <location>
        <begin position="297"/>
        <end position="317"/>
    </location>
</feature>
<evidence type="ECO:0000256" key="4">
    <source>
        <dbReference type="ARBA" id="ARBA00014213"/>
    </source>
</evidence>
<proteinExistence type="inferred from homology"/>
<dbReference type="RefSeq" id="WP_076463240.1">
    <property type="nucleotide sequence ID" value="NZ_FTMN01000006.1"/>
</dbReference>
<dbReference type="EMBL" id="FTMN01000006">
    <property type="protein sequence ID" value="SIQ57435.1"/>
    <property type="molecule type" value="Genomic_DNA"/>
</dbReference>
<comment type="function">
    <text evidence="1">Part of the ABC transporter complex LptBFG involved in the translocation of lipopolysaccharide (LPS) from the inner membrane to the outer membrane.</text>
</comment>
<gene>
    <name evidence="13" type="ORF">SAMN05421647_10655</name>
</gene>
<feature type="transmembrane region" description="Helical" evidence="12">
    <location>
        <begin position="52"/>
        <end position="77"/>
    </location>
</feature>
<evidence type="ECO:0000256" key="3">
    <source>
        <dbReference type="ARBA" id="ARBA00007725"/>
    </source>
</evidence>
<reference evidence="13 14" key="1">
    <citation type="submission" date="2017-01" db="EMBL/GenBank/DDBJ databases">
        <authorList>
            <person name="Mah S.A."/>
            <person name="Swanson W.J."/>
            <person name="Moy G.W."/>
            <person name="Vacquier V.D."/>
        </authorList>
    </citation>
    <scope>NUCLEOTIDE SEQUENCE [LARGE SCALE GENOMIC DNA]</scope>
    <source>
        <strain evidence="13 14">DSM 7027</strain>
    </source>
</reference>
<organism evidence="13 14">
    <name type="scientific">Marinobacterium stanieri</name>
    <dbReference type="NCBI Taxonomy" id="49186"/>
    <lineage>
        <taxon>Bacteria</taxon>
        <taxon>Pseudomonadati</taxon>
        <taxon>Pseudomonadota</taxon>
        <taxon>Gammaproteobacteria</taxon>
        <taxon>Oceanospirillales</taxon>
        <taxon>Oceanospirillaceae</taxon>
        <taxon>Marinobacterium</taxon>
    </lineage>
</organism>
<evidence type="ECO:0000256" key="2">
    <source>
        <dbReference type="ARBA" id="ARBA00004429"/>
    </source>
</evidence>
<accession>A0A1N6TVP0</accession>
<dbReference type="eggNOG" id="COG0795">
    <property type="taxonomic scope" value="Bacteria"/>
</dbReference>
<evidence type="ECO:0000256" key="11">
    <source>
        <dbReference type="ARBA" id="ARBA00026081"/>
    </source>
</evidence>
<keyword evidence="14" id="KW-1185">Reference proteome</keyword>
<dbReference type="Proteomes" id="UP000186895">
    <property type="component" value="Unassembled WGS sequence"/>
</dbReference>
<keyword evidence="5" id="KW-0813">Transport</keyword>
<evidence type="ECO:0000256" key="6">
    <source>
        <dbReference type="ARBA" id="ARBA00022475"/>
    </source>
</evidence>
<feature type="transmembrane region" description="Helical" evidence="12">
    <location>
        <begin position="267"/>
        <end position="285"/>
    </location>
</feature>
<keyword evidence="10 12" id="KW-0472">Membrane</keyword>
<name>A0A1N6TVP0_9GAMM</name>
<dbReference type="PANTHER" id="PTHR33529:SF7">
    <property type="entry name" value="LIPOPOLYSACCHARIDE EXPORT SYSTEM PERMEASE PROTEIN LPTF"/>
    <property type="match status" value="1"/>
</dbReference>
<keyword evidence="7" id="KW-0997">Cell inner membrane</keyword>
<evidence type="ECO:0000256" key="1">
    <source>
        <dbReference type="ARBA" id="ARBA00002265"/>
    </source>
</evidence>
<feature type="transmembrane region" description="Helical" evidence="12">
    <location>
        <begin position="98"/>
        <end position="121"/>
    </location>
</feature>
<dbReference type="GO" id="GO:0043190">
    <property type="term" value="C:ATP-binding cassette (ABC) transporter complex"/>
    <property type="evidence" value="ECO:0007669"/>
    <property type="project" value="InterPro"/>
</dbReference>
<evidence type="ECO:0000256" key="8">
    <source>
        <dbReference type="ARBA" id="ARBA00022692"/>
    </source>
</evidence>